<dbReference type="RefSeq" id="WP_229837646.1">
    <property type="nucleotide sequence ID" value="NZ_BMYZ01000001.1"/>
</dbReference>
<keyword evidence="4" id="KW-1185">Reference proteome</keyword>
<feature type="chain" id="PRO_5045597724" evidence="1">
    <location>
        <begin position="28"/>
        <end position="273"/>
    </location>
</feature>
<keyword evidence="3" id="KW-0808">Transferase</keyword>
<evidence type="ECO:0000313" key="3">
    <source>
        <dbReference type="EMBL" id="GGY69555.1"/>
    </source>
</evidence>
<comment type="caution">
    <text evidence="3">The sequence shown here is derived from an EMBL/GenBank/DDBJ whole genome shotgun (WGS) entry which is preliminary data.</text>
</comment>
<evidence type="ECO:0000256" key="1">
    <source>
        <dbReference type="SAM" id="SignalP"/>
    </source>
</evidence>
<keyword evidence="3" id="KW-0489">Methyltransferase</keyword>
<dbReference type="InterPro" id="IPR013216">
    <property type="entry name" value="Methyltransf_11"/>
</dbReference>
<gene>
    <name evidence="3" type="ORF">GCM10011613_12370</name>
</gene>
<organism evidence="3 4">
    <name type="scientific">Cellvibrio zantedeschiae</name>
    <dbReference type="NCBI Taxonomy" id="1237077"/>
    <lineage>
        <taxon>Bacteria</taxon>
        <taxon>Pseudomonadati</taxon>
        <taxon>Pseudomonadota</taxon>
        <taxon>Gammaproteobacteria</taxon>
        <taxon>Cellvibrionales</taxon>
        <taxon>Cellvibrionaceae</taxon>
        <taxon>Cellvibrio</taxon>
    </lineage>
</organism>
<sequence>MNIARKFNLISAPLLALSLALTAPVYADKDKSVKQQLETSIAGSWRSEKNKARDQYRHPLETLTFFGITPKAKVIELFPGGSTWYTEILAPFLKDSGQLTVVNFKSEKEDNSQKDKFAADPARYGKVKVVEISKTNMSFGEPGSADFFLTFRNVHNFAMQGTHSQLFAEIYKVLKPGGVLGIEDHRAAEGKTFEEVKMSGYLPEEFVIAEAEKAGFKLDARSPVNNNAKDTKNYPKGVWTLPPVLREGDTDKDKYLAIGESDRFTLRFVKPKK</sequence>
<feature type="domain" description="Methyltransferase type 11" evidence="2">
    <location>
        <begin position="84"/>
        <end position="180"/>
    </location>
</feature>
<protein>
    <submittedName>
        <fullName evidence="3">Methyltransferase</fullName>
    </submittedName>
</protein>
<accession>A0ABQ3AXB8</accession>
<proteinExistence type="predicted"/>
<evidence type="ECO:0000313" key="4">
    <source>
        <dbReference type="Proteomes" id="UP000619761"/>
    </source>
</evidence>
<dbReference type="SUPFAM" id="SSF53335">
    <property type="entry name" value="S-adenosyl-L-methionine-dependent methyltransferases"/>
    <property type="match status" value="1"/>
</dbReference>
<evidence type="ECO:0000259" key="2">
    <source>
        <dbReference type="Pfam" id="PF08241"/>
    </source>
</evidence>
<dbReference type="InterPro" id="IPR029063">
    <property type="entry name" value="SAM-dependent_MTases_sf"/>
</dbReference>
<dbReference type="GO" id="GO:0008168">
    <property type="term" value="F:methyltransferase activity"/>
    <property type="evidence" value="ECO:0007669"/>
    <property type="project" value="UniProtKB-KW"/>
</dbReference>
<dbReference type="InterPro" id="IPR016980">
    <property type="entry name" value="S-AdoMet-dep_MeTrfase_Alr7345"/>
</dbReference>
<dbReference type="Gene3D" id="3.40.50.150">
    <property type="entry name" value="Vaccinia Virus protein VP39"/>
    <property type="match status" value="1"/>
</dbReference>
<dbReference type="Proteomes" id="UP000619761">
    <property type="component" value="Unassembled WGS sequence"/>
</dbReference>
<dbReference type="GO" id="GO:0032259">
    <property type="term" value="P:methylation"/>
    <property type="evidence" value="ECO:0007669"/>
    <property type="project" value="UniProtKB-KW"/>
</dbReference>
<feature type="signal peptide" evidence="1">
    <location>
        <begin position="1"/>
        <end position="27"/>
    </location>
</feature>
<dbReference type="EMBL" id="BMYZ01000001">
    <property type="protein sequence ID" value="GGY69555.1"/>
    <property type="molecule type" value="Genomic_DNA"/>
</dbReference>
<reference evidence="4" key="1">
    <citation type="journal article" date="2019" name="Int. J. Syst. Evol. Microbiol.">
        <title>The Global Catalogue of Microorganisms (GCM) 10K type strain sequencing project: providing services to taxonomists for standard genome sequencing and annotation.</title>
        <authorList>
            <consortium name="The Broad Institute Genomics Platform"/>
            <consortium name="The Broad Institute Genome Sequencing Center for Infectious Disease"/>
            <person name="Wu L."/>
            <person name="Ma J."/>
        </authorList>
    </citation>
    <scope>NUCLEOTIDE SEQUENCE [LARGE SCALE GENOMIC DNA]</scope>
    <source>
        <strain evidence="4">KCTC 32239</strain>
    </source>
</reference>
<dbReference type="Pfam" id="PF08241">
    <property type="entry name" value="Methyltransf_11"/>
    <property type="match status" value="1"/>
</dbReference>
<dbReference type="PIRSF" id="PIRSF031679">
    <property type="entry name" value="Mtase_Alr7345_prd"/>
    <property type="match status" value="1"/>
</dbReference>
<name>A0ABQ3AXB8_9GAMM</name>
<keyword evidence="1" id="KW-0732">Signal</keyword>